<dbReference type="OrthoDB" id="9987156at2"/>
<dbReference type="Proteomes" id="UP000543836">
    <property type="component" value="Unassembled WGS sequence"/>
</dbReference>
<accession>A0A7W6ZSP2</accession>
<evidence type="ECO:0000313" key="1">
    <source>
        <dbReference type="EMBL" id="MBB4567815.1"/>
    </source>
</evidence>
<gene>
    <name evidence="1" type="ORF">GGE60_001926</name>
</gene>
<organism evidence="1 2">
    <name type="scientific">Rhizobium leucaenae</name>
    <dbReference type="NCBI Taxonomy" id="29450"/>
    <lineage>
        <taxon>Bacteria</taxon>
        <taxon>Pseudomonadati</taxon>
        <taxon>Pseudomonadota</taxon>
        <taxon>Alphaproteobacteria</taxon>
        <taxon>Hyphomicrobiales</taxon>
        <taxon>Rhizobiaceae</taxon>
        <taxon>Rhizobium/Agrobacterium group</taxon>
        <taxon>Rhizobium</taxon>
    </lineage>
</organism>
<proteinExistence type="predicted"/>
<dbReference type="EMBL" id="JACIIG010000004">
    <property type="protein sequence ID" value="MBB4567815.1"/>
    <property type="molecule type" value="Genomic_DNA"/>
</dbReference>
<evidence type="ECO:0000313" key="2">
    <source>
        <dbReference type="Proteomes" id="UP000543836"/>
    </source>
</evidence>
<comment type="caution">
    <text evidence="1">The sequence shown here is derived from an EMBL/GenBank/DDBJ whole genome shotgun (WGS) entry which is preliminary data.</text>
</comment>
<keyword evidence="2" id="KW-1185">Reference proteome</keyword>
<name>A0A7W6ZSP2_9HYPH</name>
<protein>
    <submittedName>
        <fullName evidence="1">Uncharacterized protein</fullName>
    </submittedName>
</protein>
<sequence>MISAELRERVRAMAEKYRQKELDFLEMLGKIPNHVPEPKKPKVRVKAISKRWSLPATSSQTGIVGE</sequence>
<reference evidence="1 2" key="1">
    <citation type="submission" date="2020-08" db="EMBL/GenBank/DDBJ databases">
        <title>Genomic Encyclopedia of Type Strains, Phase IV (KMG-V): Genome sequencing to study the core and pangenomes of soil and plant-associated prokaryotes.</title>
        <authorList>
            <person name="Whitman W."/>
        </authorList>
    </citation>
    <scope>NUCLEOTIDE SEQUENCE [LARGE SCALE GENOMIC DNA]</scope>
    <source>
        <strain evidence="1 2">SEMIA 492</strain>
    </source>
</reference>
<dbReference type="AlphaFoldDB" id="A0A7W6ZSP2"/>
<dbReference type="RefSeq" id="WP_154668571.1">
    <property type="nucleotide sequence ID" value="NZ_JACIIG010000004.1"/>
</dbReference>